<evidence type="ECO:0000313" key="2">
    <source>
        <dbReference type="Proteomes" id="UP001283361"/>
    </source>
</evidence>
<dbReference type="EMBL" id="JAWDGP010006317">
    <property type="protein sequence ID" value="KAK3743299.1"/>
    <property type="molecule type" value="Genomic_DNA"/>
</dbReference>
<organism evidence="1 2">
    <name type="scientific">Elysia crispata</name>
    <name type="common">lettuce slug</name>
    <dbReference type="NCBI Taxonomy" id="231223"/>
    <lineage>
        <taxon>Eukaryota</taxon>
        <taxon>Metazoa</taxon>
        <taxon>Spiralia</taxon>
        <taxon>Lophotrochozoa</taxon>
        <taxon>Mollusca</taxon>
        <taxon>Gastropoda</taxon>
        <taxon>Heterobranchia</taxon>
        <taxon>Euthyneura</taxon>
        <taxon>Panpulmonata</taxon>
        <taxon>Sacoglossa</taxon>
        <taxon>Placobranchoidea</taxon>
        <taxon>Plakobranchidae</taxon>
        <taxon>Elysia</taxon>
    </lineage>
</organism>
<comment type="caution">
    <text evidence="1">The sequence shown here is derived from an EMBL/GenBank/DDBJ whole genome shotgun (WGS) entry which is preliminary data.</text>
</comment>
<name>A0AAE0YF29_9GAST</name>
<dbReference type="Proteomes" id="UP001283361">
    <property type="component" value="Unassembled WGS sequence"/>
</dbReference>
<evidence type="ECO:0000313" key="1">
    <source>
        <dbReference type="EMBL" id="KAK3743299.1"/>
    </source>
</evidence>
<dbReference type="AlphaFoldDB" id="A0AAE0YF29"/>
<accession>A0AAE0YF29</accession>
<reference evidence="1" key="1">
    <citation type="journal article" date="2023" name="G3 (Bethesda)">
        <title>A reference genome for the long-term kleptoplast-retaining sea slug Elysia crispata morphotype clarki.</title>
        <authorList>
            <person name="Eastman K.E."/>
            <person name="Pendleton A.L."/>
            <person name="Shaikh M.A."/>
            <person name="Suttiyut T."/>
            <person name="Ogas R."/>
            <person name="Tomko P."/>
            <person name="Gavelis G."/>
            <person name="Widhalm J.R."/>
            <person name="Wisecaver J.H."/>
        </authorList>
    </citation>
    <scope>NUCLEOTIDE SEQUENCE</scope>
    <source>
        <strain evidence="1">ECLA1</strain>
    </source>
</reference>
<protein>
    <submittedName>
        <fullName evidence="1">Uncharacterized protein</fullName>
    </submittedName>
</protein>
<gene>
    <name evidence="1" type="ORF">RRG08_007538</name>
</gene>
<sequence length="116" mass="13397">MFMSFGVLELDLDEVSRDEVRFQRPPRPLCLPRPLGVQYIVKHTATQVELRRSLELVDVAPLVNDGAYTLPTFRTGREHNRVATLPVVKRPADRDMESHHDYHDYVSVSQSLVGRW</sequence>
<keyword evidence="2" id="KW-1185">Reference proteome</keyword>
<proteinExistence type="predicted"/>